<dbReference type="EMBL" id="JAGDFM010000013">
    <property type="protein sequence ID" value="KAG7392166.1"/>
    <property type="molecule type" value="Genomic_DNA"/>
</dbReference>
<keyword evidence="3" id="KW-1185">Reference proteome</keyword>
<evidence type="ECO:0000256" key="1">
    <source>
        <dbReference type="SAM" id="MobiDB-lite"/>
    </source>
</evidence>
<dbReference type="OrthoDB" id="114149at2759"/>
<feature type="region of interest" description="Disordered" evidence="1">
    <location>
        <begin position="355"/>
        <end position="440"/>
    </location>
</feature>
<dbReference type="AlphaFoldDB" id="A0A8T1WFL4"/>
<proteinExistence type="predicted"/>
<name>A0A8T1WFL4_9STRA</name>
<feature type="compositionally biased region" description="Polar residues" evidence="1">
    <location>
        <begin position="404"/>
        <end position="418"/>
    </location>
</feature>
<gene>
    <name evidence="2" type="ORF">PHYPSEUDO_001889</name>
</gene>
<evidence type="ECO:0000313" key="3">
    <source>
        <dbReference type="Proteomes" id="UP000694044"/>
    </source>
</evidence>
<feature type="region of interest" description="Disordered" evidence="1">
    <location>
        <begin position="104"/>
        <end position="134"/>
    </location>
</feature>
<evidence type="ECO:0000313" key="2">
    <source>
        <dbReference type="EMBL" id="KAG7392166.1"/>
    </source>
</evidence>
<organism evidence="2 3">
    <name type="scientific">Phytophthora pseudosyringae</name>
    <dbReference type="NCBI Taxonomy" id="221518"/>
    <lineage>
        <taxon>Eukaryota</taxon>
        <taxon>Sar</taxon>
        <taxon>Stramenopiles</taxon>
        <taxon>Oomycota</taxon>
        <taxon>Peronosporomycetes</taxon>
        <taxon>Peronosporales</taxon>
        <taxon>Peronosporaceae</taxon>
        <taxon>Phytophthora</taxon>
    </lineage>
</organism>
<feature type="compositionally biased region" description="Polar residues" evidence="1">
    <location>
        <begin position="106"/>
        <end position="118"/>
    </location>
</feature>
<accession>A0A8T1WFL4</accession>
<reference evidence="2" key="1">
    <citation type="submission" date="2021-02" db="EMBL/GenBank/DDBJ databases">
        <authorList>
            <person name="Palmer J.M."/>
        </authorList>
    </citation>
    <scope>NUCLEOTIDE SEQUENCE</scope>
    <source>
        <strain evidence="2">SCRP734</strain>
    </source>
</reference>
<comment type="caution">
    <text evidence="2">The sequence shown here is derived from an EMBL/GenBank/DDBJ whole genome shotgun (WGS) entry which is preliminary data.</text>
</comment>
<dbReference type="Proteomes" id="UP000694044">
    <property type="component" value="Unassembled WGS sequence"/>
</dbReference>
<protein>
    <submittedName>
        <fullName evidence="2">Uncharacterized protein</fullName>
    </submittedName>
</protein>
<feature type="compositionally biased region" description="Low complexity" evidence="1">
    <location>
        <begin position="419"/>
        <end position="432"/>
    </location>
</feature>
<feature type="compositionally biased region" description="Polar residues" evidence="1">
    <location>
        <begin position="355"/>
        <end position="374"/>
    </location>
</feature>
<sequence length="514" mass="56324">MDVILAQLGPRELESHCRDAMKTQLDAMHRALNDTVDAAKRVEEVQLASQKLAITLFEDGSELSSTLLVSTWMRDELVQSLERVMARALSNSVEGFRAVPAKSVPRASSFNPQNTDSAPQKKRKTPEAAKKPKSTNALTKALAVCANLTEELAKKKKVVDRVPGLKALVQHFNTTQRKLDRNSIVDQAEALDTLSVVAGMAVSIMQHGKPQMKRHWVQKFCDNIADIKEQFPDSAAAFNGYINSLSKIISGFPLTIKEGQQLRMRLRKALEEVKGWKDGEFTIGDATQNISLVAEALESTCPNWTPHTDKTIRDLTALLLNRVSLFKDNKKQAKRKQKLQSWLADIDECHQKISATARSPSASDASATAKNASKSLERKQTAPVKTSGEATPSNTHRKGPPLLLQNQDHQPRLSSTAPSDVLSSSTESSDTEPTQRESGIKIELLHRANVVACILPKKSSRANNALCNEHLVRFFTTVSSASSTVPDTAPIRDVGQNVCHGALLVVLLGFVVAH</sequence>